<reference evidence="9 10" key="1">
    <citation type="journal article" date="2015" name="Genome Announc.">
        <title>Expanding the biotechnology potential of lactobacilli through comparative genomics of 213 strains and associated genera.</title>
        <authorList>
            <person name="Sun Z."/>
            <person name="Harris H.M."/>
            <person name="McCann A."/>
            <person name="Guo C."/>
            <person name="Argimon S."/>
            <person name="Zhang W."/>
            <person name="Yang X."/>
            <person name="Jeffery I.B."/>
            <person name="Cooney J.C."/>
            <person name="Kagawa T.F."/>
            <person name="Liu W."/>
            <person name="Song Y."/>
            <person name="Salvetti E."/>
            <person name="Wrobel A."/>
            <person name="Rasinkangas P."/>
            <person name="Parkhill J."/>
            <person name="Rea M.C."/>
            <person name="O'Sullivan O."/>
            <person name="Ritari J."/>
            <person name="Douillard F.P."/>
            <person name="Paul Ross R."/>
            <person name="Yang R."/>
            <person name="Briner A.E."/>
            <person name="Felis G.E."/>
            <person name="de Vos W.M."/>
            <person name="Barrangou R."/>
            <person name="Klaenhammer T.R."/>
            <person name="Caufield P.W."/>
            <person name="Cui Y."/>
            <person name="Zhang H."/>
            <person name="O'Toole P.W."/>
        </authorList>
    </citation>
    <scope>NUCLEOTIDE SEQUENCE [LARGE SCALE GENOMIC DNA]</scope>
    <source>
        <strain evidence="9 10">DSM 22698</strain>
    </source>
</reference>
<comment type="similarity">
    <text evidence="2 8">Belongs to the 4-toluene sulfonate uptake permease (TSUP) (TC 2.A.102) family.</text>
</comment>
<evidence type="ECO:0000313" key="10">
    <source>
        <dbReference type="Proteomes" id="UP000051789"/>
    </source>
</evidence>
<evidence type="ECO:0000313" key="9">
    <source>
        <dbReference type="EMBL" id="KRM87106.1"/>
    </source>
</evidence>
<dbReference type="STRING" id="1423810.FD19_GL001258"/>
<evidence type="ECO:0000256" key="5">
    <source>
        <dbReference type="ARBA" id="ARBA00022692"/>
    </source>
</evidence>
<evidence type="ECO:0000256" key="2">
    <source>
        <dbReference type="ARBA" id="ARBA00009142"/>
    </source>
</evidence>
<name>A0A0R2C7Y0_9LACO</name>
<keyword evidence="4 8" id="KW-1003">Cell membrane</keyword>
<dbReference type="Pfam" id="PF01925">
    <property type="entry name" value="TauE"/>
    <property type="match status" value="1"/>
</dbReference>
<comment type="caution">
    <text evidence="9">The sequence shown here is derived from an EMBL/GenBank/DDBJ whole genome shotgun (WGS) entry which is preliminary data.</text>
</comment>
<accession>A0A0R2C7Y0</accession>
<organism evidence="9 10">
    <name type="scientific">Lacticaseibacillus thailandensis DSM 22698 = JCM 13996</name>
    <dbReference type="NCBI Taxonomy" id="1423810"/>
    <lineage>
        <taxon>Bacteria</taxon>
        <taxon>Bacillati</taxon>
        <taxon>Bacillota</taxon>
        <taxon>Bacilli</taxon>
        <taxon>Lactobacillales</taxon>
        <taxon>Lactobacillaceae</taxon>
        <taxon>Lacticaseibacillus</taxon>
    </lineage>
</organism>
<evidence type="ECO:0000256" key="4">
    <source>
        <dbReference type="ARBA" id="ARBA00022475"/>
    </source>
</evidence>
<dbReference type="GO" id="GO:0005886">
    <property type="term" value="C:plasma membrane"/>
    <property type="evidence" value="ECO:0007669"/>
    <property type="project" value="UniProtKB-SubCell"/>
</dbReference>
<dbReference type="PATRIC" id="fig|1423810.4.peg.1295"/>
<keyword evidence="3" id="KW-0813">Transport</keyword>
<feature type="transmembrane region" description="Helical" evidence="8">
    <location>
        <begin position="211"/>
        <end position="231"/>
    </location>
</feature>
<dbReference type="InterPro" id="IPR002781">
    <property type="entry name" value="TM_pro_TauE-like"/>
</dbReference>
<feature type="transmembrane region" description="Helical" evidence="8">
    <location>
        <begin position="75"/>
        <end position="94"/>
    </location>
</feature>
<comment type="subcellular location">
    <subcellularLocation>
        <location evidence="1 8">Cell membrane</location>
        <topology evidence="1 8">Multi-pass membrane protein</topology>
    </subcellularLocation>
</comment>
<evidence type="ECO:0000256" key="7">
    <source>
        <dbReference type="ARBA" id="ARBA00023136"/>
    </source>
</evidence>
<keyword evidence="6 8" id="KW-1133">Transmembrane helix</keyword>
<keyword evidence="10" id="KW-1185">Reference proteome</keyword>
<keyword evidence="7 8" id="KW-0472">Membrane</keyword>
<feature type="transmembrane region" description="Helical" evidence="8">
    <location>
        <begin position="175"/>
        <end position="199"/>
    </location>
</feature>
<feature type="transmembrane region" description="Helical" evidence="8">
    <location>
        <begin position="263"/>
        <end position="282"/>
    </location>
</feature>
<evidence type="ECO:0000256" key="8">
    <source>
        <dbReference type="RuleBase" id="RU363041"/>
    </source>
</evidence>
<dbReference type="InterPro" id="IPR052017">
    <property type="entry name" value="TSUP"/>
</dbReference>
<feature type="transmembrane region" description="Helical" evidence="8">
    <location>
        <begin position="106"/>
        <end position="130"/>
    </location>
</feature>
<proteinExistence type="inferred from homology"/>
<protein>
    <recommendedName>
        <fullName evidence="8">Probable membrane transporter protein</fullName>
    </recommendedName>
</protein>
<feature type="transmembrane region" description="Helical" evidence="8">
    <location>
        <begin position="40"/>
        <end position="63"/>
    </location>
</feature>
<feature type="transmembrane region" description="Helical" evidence="8">
    <location>
        <begin position="238"/>
        <end position="257"/>
    </location>
</feature>
<dbReference type="Proteomes" id="UP000051789">
    <property type="component" value="Unassembled WGS sequence"/>
</dbReference>
<dbReference type="EMBL" id="AYZK01000003">
    <property type="protein sequence ID" value="KRM87106.1"/>
    <property type="molecule type" value="Genomic_DNA"/>
</dbReference>
<dbReference type="PANTHER" id="PTHR30269:SF0">
    <property type="entry name" value="MEMBRANE TRANSPORTER PROTEIN YFCA-RELATED"/>
    <property type="match status" value="1"/>
</dbReference>
<keyword evidence="5 8" id="KW-0812">Transmembrane</keyword>
<evidence type="ECO:0000256" key="3">
    <source>
        <dbReference type="ARBA" id="ARBA00022448"/>
    </source>
</evidence>
<gene>
    <name evidence="9" type="ORF">FD19_GL001258</name>
</gene>
<sequence length="286" mass="30404">MLSRLINTNQVINDNAWCILELIETAVVELNKMHLFLINLYLLAAGIAAGLSSSMAGLASIVSYPALLSLGVPPVSANVTNTAALVFTGIGSTASSTKELGQHKKVTIKATVLALIGGIIGSLILVVAPASSFKRIVPFLILFAALLMVFSGRGQMGKRSQLDQQSLLSRGGANVAMLLVGLYTGYFGASAGVIMLAIMATNDLDFPVNNAIKNFASLIANFVAFIVYIFTANIYWSMVLPLGIGLFIGGYVGPMLVRHIPALIMRRVIIGLAFVLAGYLFVQEYF</sequence>
<dbReference type="PANTHER" id="PTHR30269">
    <property type="entry name" value="TRANSMEMBRANE PROTEIN YFCA"/>
    <property type="match status" value="1"/>
</dbReference>
<dbReference type="AlphaFoldDB" id="A0A0R2C7Y0"/>
<feature type="transmembrane region" description="Helical" evidence="8">
    <location>
        <begin position="136"/>
        <end position="154"/>
    </location>
</feature>
<evidence type="ECO:0000256" key="6">
    <source>
        <dbReference type="ARBA" id="ARBA00022989"/>
    </source>
</evidence>
<evidence type="ECO:0000256" key="1">
    <source>
        <dbReference type="ARBA" id="ARBA00004651"/>
    </source>
</evidence>